<dbReference type="Proteomes" id="UP000321514">
    <property type="component" value="Unassembled WGS sequence"/>
</dbReference>
<sequence length="146" mass="16316">MAWSMSFDYDAPNDVVTANFTDCVLVNDEDVLRWRREVEVHLARYAGSGKVDLLINLDGLVVKFTAGRVFGKERREVLERFTHRSYRFGGDEMTRMFVLTSGAINGAAVNHYLTRDEALAALKAEREALRQRGPSPFGGGFIGGKV</sequence>
<comment type="caution">
    <text evidence="1">The sequence shown here is derived from an EMBL/GenBank/DDBJ whole genome shotgun (WGS) entry which is preliminary data.</text>
</comment>
<reference evidence="1 4" key="2">
    <citation type="submission" date="2019-07" db="EMBL/GenBank/DDBJ databases">
        <title>Whole genome shotgun sequence of Myxococcus fulvus NBRC 100333.</title>
        <authorList>
            <person name="Hosoyama A."/>
            <person name="Uohara A."/>
            <person name="Ohji S."/>
            <person name="Ichikawa N."/>
        </authorList>
    </citation>
    <scope>NUCLEOTIDE SEQUENCE [LARGE SCALE GENOMIC DNA]</scope>
    <source>
        <strain evidence="1 4">NBRC 100333</strain>
    </source>
</reference>
<dbReference type="EMBL" id="BJXR01000080">
    <property type="protein sequence ID" value="GEN13416.1"/>
    <property type="molecule type" value="Genomic_DNA"/>
</dbReference>
<evidence type="ECO:0000313" key="3">
    <source>
        <dbReference type="Proteomes" id="UP000183760"/>
    </source>
</evidence>
<proteinExistence type="predicted"/>
<dbReference type="EMBL" id="FOIB01000017">
    <property type="protein sequence ID" value="SEU41472.1"/>
    <property type="molecule type" value="Genomic_DNA"/>
</dbReference>
<reference evidence="2 3" key="1">
    <citation type="submission" date="2016-10" db="EMBL/GenBank/DDBJ databases">
        <authorList>
            <person name="Varghese N."/>
            <person name="Submissions S."/>
        </authorList>
    </citation>
    <scope>NUCLEOTIDE SEQUENCE [LARGE SCALE GENOMIC DNA]</scope>
    <source>
        <strain evidence="2 3">DSM 16525</strain>
    </source>
</reference>
<name>A0A511TGV8_MYXFU</name>
<accession>A0A511TGV8</accession>
<evidence type="ECO:0000313" key="2">
    <source>
        <dbReference type="EMBL" id="SEU41472.1"/>
    </source>
</evidence>
<gene>
    <name evidence="1" type="ORF">MFU01_84530</name>
    <name evidence="2" type="ORF">SAMN05443572_1173</name>
</gene>
<organism evidence="1 4">
    <name type="scientific">Myxococcus fulvus</name>
    <dbReference type="NCBI Taxonomy" id="33"/>
    <lineage>
        <taxon>Bacteria</taxon>
        <taxon>Pseudomonadati</taxon>
        <taxon>Myxococcota</taxon>
        <taxon>Myxococcia</taxon>
        <taxon>Myxococcales</taxon>
        <taxon>Cystobacterineae</taxon>
        <taxon>Myxococcaceae</taxon>
        <taxon>Myxococcus</taxon>
    </lineage>
</organism>
<keyword evidence="3" id="KW-1185">Reference proteome</keyword>
<dbReference type="RefSeq" id="WP_046710359.1">
    <property type="nucleotide sequence ID" value="NZ_BJXR01000080.1"/>
</dbReference>
<dbReference type="OrthoDB" id="5382725at2"/>
<dbReference type="AlphaFoldDB" id="A0A511TGV8"/>
<dbReference type="STRING" id="1334629.MFUL124B02_00880"/>
<evidence type="ECO:0000313" key="1">
    <source>
        <dbReference type="EMBL" id="GEN13416.1"/>
    </source>
</evidence>
<protein>
    <submittedName>
        <fullName evidence="1">Uncharacterized protein</fullName>
    </submittedName>
</protein>
<evidence type="ECO:0000313" key="4">
    <source>
        <dbReference type="Proteomes" id="UP000321514"/>
    </source>
</evidence>
<dbReference type="Proteomes" id="UP000183760">
    <property type="component" value="Unassembled WGS sequence"/>
</dbReference>